<proteinExistence type="predicted"/>
<dbReference type="InterPro" id="IPR006059">
    <property type="entry name" value="SBP"/>
</dbReference>
<evidence type="ECO:0000313" key="7">
    <source>
        <dbReference type="EMBL" id="TVY09435.1"/>
    </source>
</evidence>
<evidence type="ECO:0000256" key="4">
    <source>
        <dbReference type="ARBA" id="ARBA00023139"/>
    </source>
</evidence>
<accession>A0A559KBD5</accession>
<protein>
    <submittedName>
        <fullName evidence="7">Extracellular solute-binding protein</fullName>
    </submittedName>
</protein>
<gene>
    <name evidence="7" type="ORF">FPZ49_13415</name>
</gene>
<dbReference type="EMBL" id="VNJI01000014">
    <property type="protein sequence ID" value="TVY09435.1"/>
    <property type="molecule type" value="Genomic_DNA"/>
</dbReference>
<dbReference type="PANTHER" id="PTHR43649:SF33">
    <property type="entry name" value="POLYGALACTURONAN_RHAMNOGALACTURONAN-BINDING PROTEIN YTCQ"/>
    <property type="match status" value="1"/>
</dbReference>
<evidence type="ECO:0000256" key="6">
    <source>
        <dbReference type="SAM" id="SignalP"/>
    </source>
</evidence>
<feature type="chain" id="PRO_5039069915" evidence="6">
    <location>
        <begin position="22"/>
        <end position="508"/>
    </location>
</feature>
<dbReference type="CDD" id="cd13580">
    <property type="entry name" value="PBP2_AlgQ_like_1"/>
    <property type="match status" value="1"/>
</dbReference>
<keyword evidence="5" id="KW-0449">Lipoprotein</keyword>
<dbReference type="AlphaFoldDB" id="A0A559KBD5"/>
<evidence type="ECO:0000256" key="5">
    <source>
        <dbReference type="ARBA" id="ARBA00023288"/>
    </source>
</evidence>
<sequence>MKKTNRLALFGATIVAAGAIAGCGGAADGGKNAAAPAKDAPVDNTPYPISIAVTQVGDIPAKGNEVEQAIEKYTNTKLDIQWIPSAAYDEKINVMIASNELPKIVKVKYIPTIISAVESGLFWEIGPYLKDYKNLSAQNKLYYDNISVGGKLYGIPTYRDIGRAAVVYRADWLKNLGMKAPTTTDEWYNVMKAMTQNDPDKNGKNDTYGMIVSKTYNQGAASMTTRMAVTLGGPNKWAVDNGKFIPEFLTKEYNDVLKLLKRAYDEKLINQDFAVFDDAEVEKAYDSSRAGLRIAVAQNAKSMQERLAKITPTGEFDVMSMTGPTGIRIASEAGNNGFLAIPKSSVKTEAELKKVLTFLDKMMDEPMSTLQMRGIEGKHFVKVDGNKTEYKDFNDFQRLVKPYRDNLLNIEGYNVAPLKDVPIGEKGTMLARDGAKYIVANPALTLPSATYSERGKELDTMINDAQTKFIMGKIDEAGYQAEIDKWRKAGGDKVIKEYEDAYAKLNKK</sequence>
<reference evidence="7 8" key="1">
    <citation type="submission" date="2019-07" db="EMBL/GenBank/DDBJ databases">
        <authorList>
            <person name="Kim J."/>
        </authorList>
    </citation>
    <scope>NUCLEOTIDE SEQUENCE [LARGE SCALE GENOMIC DNA]</scope>
    <source>
        <strain evidence="7 8">JC52</strain>
    </source>
</reference>
<dbReference type="PROSITE" id="PS51257">
    <property type="entry name" value="PROKAR_LIPOPROTEIN"/>
    <property type="match status" value="1"/>
</dbReference>
<evidence type="ECO:0000256" key="1">
    <source>
        <dbReference type="ARBA" id="ARBA00022475"/>
    </source>
</evidence>
<keyword evidence="2 6" id="KW-0732">Signal</keyword>
<dbReference type="Proteomes" id="UP000317036">
    <property type="component" value="Unassembled WGS sequence"/>
</dbReference>
<evidence type="ECO:0000256" key="2">
    <source>
        <dbReference type="ARBA" id="ARBA00022729"/>
    </source>
</evidence>
<dbReference type="InterPro" id="IPR050490">
    <property type="entry name" value="Bact_solute-bd_prot1"/>
</dbReference>
<evidence type="ECO:0000256" key="3">
    <source>
        <dbReference type="ARBA" id="ARBA00023136"/>
    </source>
</evidence>
<keyword evidence="1" id="KW-1003">Cell membrane</keyword>
<dbReference type="SUPFAM" id="SSF53850">
    <property type="entry name" value="Periplasmic binding protein-like II"/>
    <property type="match status" value="1"/>
</dbReference>
<dbReference type="OrthoDB" id="2643783at2"/>
<keyword evidence="3" id="KW-0472">Membrane</keyword>
<keyword evidence="8" id="KW-1185">Reference proteome</keyword>
<evidence type="ECO:0000313" key="8">
    <source>
        <dbReference type="Proteomes" id="UP000317036"/>
    </source>
</evidence>
<keyword evidence="4" id="KW-0564">Palmitate</keyword>
<feature type="signal peptide" evidence="6">
    <location>
        <begin position="1"/>
        <end position="21"/>
    </location>
</feature>
<name>A0A559KBD5_9BACL</name>
<dbReference type="Gene3D" id="3.40.190.10">
    <property type="entry name" value="Periplasmic binding protein-like II"/>
    <property type="match status" value="2"/>
</dbReference>
<dbReference type="Pfam" id="PF01547">
    <property type="entry name" value="SBP_bac_1"/>
    <property type="match status" value="1"/>
</dbReference>
<dbReference type="PANTHER" id="PTHR43649">
    <property type="entry name" value="ARABINOSE-BINDING PROTEIN-RELATED"/>
    <property type="match status" value="1"/>
</dbReference>
<organism evidence="7 8">
    <name type="scientific">Paenibacillus cremeus</name>
    <dbReference type="NCBI Taxonomy" id="2163881"/>
    <lineage>
        <taxon>Bacteria</taxon>
        <taxon>Bacillati</taxon>
        <taxon>Bacillota</taxon>
        <taxon>Bacilli</taxon>
        <taxon>Bacillales</taxon>
        <taxon>Paenibacillaceae</taxon>
        <taxon>Paenibacillus</taxon>
    </lineage>
</organism>
<comment type="caution">
    <text evidence="7">The sequence shown here is derived from an EMBL/GenBank/DDBJ whole genome shotgun (WGS) entry which is preliminary data.</text>
</comment>
<dbReference type="RefSeq" id="WP_144847409.1">
    <property type="nucleotide sequence ID" value="NZ_VNJI01000014.1"/>
</dbReference>